<dbReference type="Proteomes" id="UP000019275">
    <property type="component" value="Unassembled WGS sequence"/>
</dbReference>
<evidence type="ECO:0000259" key="2">
    <source>
        <dbReference type="Pfam" id="PF13568"/>
    </source>
</evidence>
<feature type="signal peptide" evidence="1">
    <location>
        <begin position="1"/>
        <end position="21"/>
    </location>
</feature>
<gene>
    <name evidence="3" type="ORF">KLA_11705</name>
</gene>
<proteinExistence type="predicted"/>
<dbReference type="InterPro" id="IPR025665">
    <property type="entry name" value="Beta-barrel_OMP_2"/>
</dbReference>
<name>A0ABN0RMD1_9FLAO</name>
<evidence type="ECO:0000313" key="3">
    <source>
        <dbReference type="EMBL" id="EWH12998.1"/>
    </source>
</evidence>
<dbReference type="EMBL" id="ARZX01000015">
    <property type="protein sequence ID" value="EWH12998.1"/>
    <property type="molecule type" value="Genomic_DNA"/>
</dbReference>
<reference evidence="3 4" key="1">
    <citation type="journal article" date="2014" name="Genome Announc.">
        <title>Draft Genome Sequence of the Carrageenan-Degrading Bacterium Cellulophaga sp. Strain KL-A, Isolated from Decaying Marine Algae.</title>
        <authorList>
            <person name="Shan D."/>
            <person name="Ying J."/>
            <person name="Li X."/>
            <person name="Gao Z."/>
            <person name="Wei G."/>
            <person name="Shao Z."/>
        </authorList>
    </citation>
    <scope>NUCLEOTIDE SEQUENCE [LARGE SCALE GENOMIC DNA]</scope>
    <source>
        <strain evidence="3 4">KL-A</strain>
    </source>
</reference>
<dbReference type="Pfam" id="PF13568">
    <property type="entry name" value="OMP_b-brl_2"/>
    <property type="match status" value="1"/>
</dbReference>
<feature type="domain" description="Outer membrane protein beta-barrel" evidence="2">
    <location>
        <begin position="21"/>
        <end position="166"/>
    </location>
</feature>
<evidence type="ECO:0000256" key="1">
    <source>
        <dbReference type="SAM" id="SignalP"/>
    </source>
</evidence>
<sequence>MKKTTFLLLAALFVYSSNAIAQKINYGAKAGLNVSNLYGNNQDKNSLVTFHAGFFTQIEISEKLNIQPELLYSRQGADLNSLYKAKLDYISIPIQFKYNVLPKFFLQAGPQVSFLVSDKAVFYDDNIGTLDTDAKSVDFGFNTGFGLNLGAGIFTEARYNFGITTVAENPDIKNGVLQISLGYIF</sequence>
<comment type="caution">
    <text evidence="3">The sequence shown here is derived from an EMBL/GenBank/DDBJ whole genome shotgun (WGS) entry which is preliminary data.</text>
</comment>
<evidence type="ECO:0000313" key="4">
    <source>
        <dbReference type="Proteomes" id="UP000019275"/>
    </source>
</evidence>
<feature type="chain" id="PRO_5045707558" description="Outer membrane protein beta-barrel domain-containing protein" evidence="1">
    <location>
        <begin position="22"/>
        <end position="185"/>
    </location>
</feature>
<dbReference type="RefSeq" id="WP_034646053.1">
    <property type="nucleotide sequence ID" value="NZ_ARZX01000015.1"/>
</dbReference>
<protein>
    <recommendedName>
        <fullName evidence="2">Outer membrane protein beta-barrel domain-containing protein</fullName>
    </recommendedName>
</protein>
<organism evidence="3 4">
    <name type="scientific">Cellulophaga geojensis KL-A</name>
    <dbReference type="NCBI Taxonomy" id="1328323"/>
    <lineage>
        <taxon>Bacteria</taxon>
        <taxon>Pseudomonadati</taxon>
        <taxon>Bacteroidota</taxon>
        <taxon>Flavobacteriia</taxon>
        <taxon>Flavobacteriales</taxon>
        <taxon>Flavobacteriaceae</taxon>
        <taxon>Cellulophaga</taxon>
    </lineage>
</organism>
<accession>A0ABN0RMD1</accession>
<keyword evidence="4" id="KW-1185">Reference proteome</keyword>
<keyword evidence="1" id="KW-0732">Signal</keyword>